<gene>
    <name evidence="1" type="ORF">XthCFBP4691_10260</name>
</gene>
<organism evidence="1 2">
    <name type="scientific">Xanthomonas theicola</name>
    <dbReference type="NCBI Taxonomy" id="56464"/>
    <lineage>
        <taxon>Bacteria</taxon>
        <taxon>Pseudomonadati</taxon>
        <taxon>Pseudomonadota</taxon>
        <taxon>Gammaproteobacteria</taxon>
        <taxon>Lysobacterales</taxon>
        <taxon>Lysobacteraceae</taxon>
        <taxon>Xanthomonas</taxon>
    </lineage>
</organism>
<dbReference type="PANTHER" id="PTHR33361:SF16">
    <property type="entry name" value="DUF885 DOMAIN-CONTAINING PROTEIN"/>
    <property type="match status" value="1"/>
</dbReference>
<dbReference type="EMBL" id="MIGX01000041">
    <property type="protein sequence ID" value="PPT90906.1"/>
    <property type="molecule type" value="Genomic_DNA"/>
</dbReference>
<dbReference type="AlphaFoldDB" id="A0A2S6ZFD8"/>
<evidence type="ECO:0000313" key="1">
    <source>
        <dbReference type="EMBL" id="PPT90906.1"/>
    </source>
</evidence>
<dbReference type="InterPro" id="IPR010281">
    <property type="entry name" value="DUF885"/>
</dbReference>
<dbReference type="Pfam" id="PF05960">
    <property type="entry name" value="DUF885"/>
    <property type="match status" value="1"/>
</dbReference>
<comment type="caution">
    <text evidence="1">The sequence shown here is derived from an EMBL/GenBank/DDBJ whole genome shotgun (WGS) entry which is preliminary data.</text>
</comment>
<keyword evidence="2" id="KW-1185">Reference proteome</keyword>
<evidence type="ECO:0008006" key="3">
    <source>
        <dbReference type="Google" id="ProtNLM"/>
    </source>
</evidence>
<dbReference type="PANTHER" id="PTHR33361">
    <property type="entry name" value="GLR0591 PROTEIN"/>
    <property type="match status" value="1"/>
</dbReference>
<dbReference type="Proteomes" id="UP000239898">
    <property type="component" value="Unassembled WGS sequence"/>
</dbReference>
<reference evidence="1 2" key="1">
    <citation type="submission" date="2016-08" db="EMBL/GenBank/DDBJ databases">
        <title>Evolution of the type three secretion system and type three effector repertoires in Xanthomonas.</title>
        <authorList>
            <person name="Merda D."/>
            <person name="Briand M."/>
            <person name="Bosis E."/>
            <person name="Rousseau C."/>
            <person name="Portier P."/>
            <person name="Jacques M.-A."/>
            <person name="Fischer-Le Saux M."/>
        </authorList>
    </citation>
    <scope>NUCLEOTIDE SEQUENCE [LARGE SCALE GENOMIC DNA]</scope>
    <source>
        <strain evidence="1 2">CFBP 4691</strain>
    </source>
</reference>
<proteinExistence type="predicted"/>
<protein>
    <recommendedName>
        <fullName evidence="3">DUF885 domain-containing protein</fullName>
    </recommendedName>
</protein>
<accession>A0A2S6ZFD8</accession>
<sequence>MHDGSHGIVLAGHRAAAWVSLGYRSRPMRSIRLFVPGALALALLGACQPAPPPAPTPSQAFAAPLQPVGGIRLALPGYAPAFPFASVRDEEDSIARLQAIRTLLGQVVALSRAGARDGLVQPKCPLERIPARLREIAAPVGADSPFALPLKRFPDAVPAAERARRRDFFHAHPSDDQPGIQAETDRYIVWPGRALGYKLGELDILVLREKAKRELGPRLDLRAFHDRIRGGGAMRLDLLDARIAAWIAQAKAGPSTTPEKPR</sequence>
<evidence type="ECO:0000313" key="2">
    <source>
        <dbReference type="Proteomes" id="UP000239898"/>
    </source>
</evidence>
<name>A0A2S6ZFD8_9XANT</name>